<evidence type="ECO:0000313" key="3">
    <source>
        <dbReference type="Proteomes" id="UP001596091"/>
    </source>
</evidence>
<sequence length="52" mass="5487">MSDILVPFSNDEQDDAMVNDAFGTIDPADTMETDPDEDPEAGGKGIGDKVAE</sequence>
<evidence type="ECO:0000256" key="1">
    <source>
        <dbReference type="SAM" id="MobiDB-lite"/>
    </source>
</evidence>
<feature type="compositionally biased region" description="Acidic residues" evidence="1">
    <location>
        <begin position="29"/>
        <end position="40"/>
    </location>
</feature>
<gene>
    <name evidence="2" type="ORF">ACFPT7_13550</name>
</gene>
<dbReference type="RefSeq" id="WP_263341408.1">
    <property type="nucleotide sequence ID" value="NZ_JAGSYH010000007.1"/>
</dbReference>
<proteinExistence type="predicted"/>
<dbReference type="Proteomes" id="UP001596091">
    <property type="component" value="Unassembled WGS sequence"/>
</dbReference>
<reference evidence="3" key="1">
    <citation type="journal article" date="2019" name="Int. J. Syst. Evol. Microbiol.">
        <title>The Global Catalogue of Microorganisms (GCM) 10K type strain sequencing project: providing services to taxonomists for standard genome sequencing and annotation.</title>
        <authorList>
            <consortium name="The Broad Institute Genomics Platform"/>
            <consortium name="The Broad Institute Genome Sequencing Center for Infectious Disease"/>
            <person name="Wu L."/>
            <person name="Ma J."/>
        </authorList>
    </citation>
    <scope>NUCLEOTIDE SEQUENCE [LARGE SCALE GENOMIC DNA]</scope>
    <source>
        <strain evidence="3">JCM 4087</strain>
    </source>
</reference>
<name>A0ABW1EK16_9BACT</name>
<keyword evidence="3" id="KW-1185">Reference proteome</keyword>
<organism evidence="2 3">
    <name type="scientific">Acidicapsa dinghuensis</name>
    <dbReference type="NCBI Taxonomy" id="2218256"/>
    <lineage>
        <taxon>Bacteria</taxon>
        <taxon>Pseudomonadati</taxon>
        <taxon>Acidobacteriota</taxon>
        <taxon>Terriglobia</taxon>
        <taxon>Terriglobales</taxon>
        <taxon>Acidobacteriaceae</taxon>
        <taxon>Acidicapsa</taxon>
    </lineage>
</organism>
<protein>
    <submittedName>
        <fullName evidence="2">Uncharacterized protein</fullName>
    </submittedName>
</protein>
<accession>A0ABW1EK16</accession>
<dbReference type="EMBL" id="JBHSPH010000004">
    <property type="protein sequence ID" value="MFC5863323.1"/>
    <property type="molecule type" value="Genomic_DNA"/>
</dbReference>
<evidence type="ECO:0000313" key="2">
    <source>
        <dbReference type="EMBL" id="MFC5863323.1"/>
    </source>
</evidence>
<feature type="region of interest" description="Disordered" evidence="1">
    <location>
        <begin position="23"/>
        <end position="52"/>
    </location>
</feature>
<comment type="caution">
    <text evidence="2">The sequence shown here is derived from an EMBL/GenBank/DDBJ whole genome shotgun (WGS) entry which is preliminary data.</text>
</comment>